<name>A0ABW1TSX8_9BURK</name>
<feature type="region of interest" description="Disordered" evidence="1">
    <location>
        <begin position="61"/>
        <end position="90"/>
    </location>
</feature>
<evidence type="ECO:0000313" key="2">
    <source>
        <dbReference type="EMBL" id="MFC6280706.1"/>
    </source>
</evidence>
<feature type="compositionally biased region" description="Low complexity" evidence="1">
    <location>
        <begin position="74"/>
        <end position="90"/>
    </location>
</feature>
<proteinExistence type="predicted"/>
<dbReference type="Pfam" id="PF09998">
    <property type="entry name" value="DUF2239"/>
    <property type="match status" value="1"/>
</dbReference>
<dbReference type="RefSeq" id="WP_371435673.1">
    <property type="nucleotide sequence ID" value="NZ_JBHSRS010000013.1"/>
</dbReference>
<dbReference type="Proteomes" id="UP001596270">
    <property type="component" value="Unassembled WGS sequence"/>
</dbReference>
<organism evidence="2 3">
    <name type="scientific">Polaromonas aquatica</name>
    <dbReference type="NCBI Taxonomy" id="332657"/>
    <lineage>
        <taxon>Bacteria</taxon>
        <taxon>Pseudomonadati</taxon>
        <taxon>Pseudomonadota</taxon>
        <taxon>Betaproteobacteria</taxon>
        <taxon>Burkholderiales</taxon>
        <taxon>Comamonadaceae</taxon>
        <taxon>Polaromonas</taxon>
    </lineage>
</organism>
<reference evidence="3" key="1">
    <citation type="journal article" date="2019" name="Int. J. Syst. Evol. Microbiol.">
        <title>The Global Catalogue of Microorganisms (GCM) 10K type strain sequencing project: providing services to taxonomists for standard genome sequencing and annotation.</title>
        <authorList>
            <consortium name="The Broad Institute Genomics Platform"/>
            <consortium name="The Broad Institute Genome Sequencing Center for Infectious Disease"/>
            <person name="Wu L."/>
            <person name="Ma J."/>
        </authorList>
    </citation>
    <scope>NUCLEOTIDE SEQUENCE [LARGE SCALE GENOMIC DNA]</scope>
    <source>
        <strain evidence="3">CCUG 39402</strain>
    </source>
</reference>
<sequence length="203" mass="22015">MPTPSNLHPESPAGNLTAFAAFNRVASGPRAEVLARLRSMHFPQDILVRVFDDATGSRLDLDLRPDASDQASDETGTPATAEETAPAARAVGRPKLGVVAREVTLLPRHWDWLNRQPGGASVALRKLVEEARRANEGKDTVRASREAAYRFMTEIAGDLAGFEEATRALFAGDRERFESLVAPWPDDVHEYLAGLAAASWGQA</sequence>
<evidence type="ECO:0000313" key="3">
    <source>
        <dbReference type="Proteomes" id="UP001596270"/>
    </source>
</evidence>
<comment type="caution">
    <text evidence="2">The sequence shown here is derived from an EMBL/GenBank/DDBJ whole genome shotgun (WGS) entry which is preliminary data.</text>
</comment>
<dbReference type="InterPro" id="IPR018715">
    <property type="entry name" value="DUF2239"/>
</dbReference>
<dbReference type="EMBL" id="JBHSRS010000013">
    <property type="protein sequence ID" value="MFC6280706.1"/>
    <property type="molecule type" value="Genomic_DNA"/>
</dbReference>
<protein>
    <submittedName>
        <fullName evidence="2">DUF2239 family protein</fullName>
    </submittedName>
</protein>
<evidence type="ECO:0000256" key="1">
    <source>
        <dbReference type="SAM" id="MobiDB-lite"/>
    </source>
</evidence>
<accession>A0ABW1TSX8</accession>
<gene>
    <name evidence="2" type="ORF">ACFQND_05610</name>
</gene>
<keyword evidence="3" id="KW-1185">Reference proteome</keyword>